<protein>
    <submittedName>
        <fullName evidence="1">Uncharacterized protein</fullName>
    </submittedName>
</protein>
<sequence>MHRLEIIANASVREELEEALELAVPGFAYTVIPQAQGRGERDRKLGTSTWPELNFILIAYLSDDDFPAARKAVTSVRERFPREGIAQFDVPAME</sequence>
<reference evidence="1" key="1">
    <citation type="submission" date="2021-08" db="EMBL/GenBank/DDBJ databases">
        <title>Comparative analyses of Brucepasteria parasyntrophica and Teretinema zuelzerae.</title>
        <authorList>
            <person name="Song Y."/>
            <person name="Brune A."/>
        </authorList>
    </citation>
    <scope>NUCLEOTIDE SEQUENCE</scope>
    <source>
        <strain evidence="1">DSM 1903</strain>
    </source>
</reference>
<dbReference type="AlphaFoldDB" id="A0AAE3JIC8"/>
<accession>A0AAE3JIC8</accession>
<dbReference type="Proteomes" id="UP001198163">
    <property type="component" value="Unassembled WGS sequence"/>
</dbReference>
<dbReference type="RefSeq" id="WP_230755741.1">
    <property type="nucleotide sequence ID" value="NZ_JAINWA010000003.1"/>
</dbReference>
<name>A0AAE3JIC8_9SPIR</name>
<organism evidence="1 2">
    <name type="scientific">Teretinema zuelzerae</name>
    <dbReference type="NCBI Taxonomy" id="156"/>
    <lineage>
        <taxon>Bacteria</taxon>
        <taxon>Pseudomonadati</taxon>
        <taxon>Spirochaetota</taxon>
        <taxon>Spirochaetia</taxon>
        <taxon>Spirochaetales</taxon>
        <taxon>Treponemataceae</taxon>
        <taxon>Teretinema</taxon>
    </lineage>
</organism>
<evidence type="ECO:0000313" key="1">
    <source>
        <dbReference type="EMBL" id="MCD1655017.1"/>
    </source>
</evidence>
<dbReference type="NCBIfam" id="NF045581">
    <property type="entry name" value="PG0541_fam"/>
    <property type="match status" value="1"/>
</dbReference>
<comment type="caution">
    <text evidence="1">The sequence shown here is derived from an EMBL/GenBank/DDBJ whole genome shotgun (WGS) entry which is preliminary data.</text>
</comment>
<proteinExistence type="predicted"/>
<evidence type="ECO:0000313" key="2">
    <source>
        <dbReference type="Proteomes" id="UP001198163"/>
    </source>
</evidence>
<dbReference type="EMBL" id="JAINWA010000003">
    <property type="protein sequence ID" value="MCD1655017.1"/>
    <property type="molecule type" value="Genomic_DNA"/>
</dbReference>
<gene>
    <name evidence="1" type="ORF">K7J14_09935</name>
</gene>
<dbReference type="InterPro" id="IPR015867">
    <property type="entry name" value="N-reg_PII/ATP_PRibTrfase_C"/>
</dbReference>
<keyword evidence="2" id="KW-1185">Reference proteome</keyword>
<dbReference type="Gene3D" id="3.30.70.120">
    <property type="match status" value="1"/>
</dbReference>